<evidence type="ECO:0000313" key="2">
    <source>
        <dbReference type="Proteomes" id="UP001152795"/>
    </source>
</evidence>
<dbReference type="OrthoDB" id="10059362at2759"/>
<gene>
    <name evidence="1" type="ORF">PACLA_8A045459</name>
</gene>
<evidence type="ECO:0000313" key="1">
    <source>
        <dbReference type="EMBL" id="CAB4020002.1"/>
    </source>
</evidence>
<dbReference type="Proteomes" id="UP001152795">
    <property type="component" value="Unassembled WGS sequence"/>
</dbReference>
<sequence length="163" mass="19305">MAAECLGAPFFQYRFPDVVSIQPQRNDVVWVNKRYTPTDLRSTTPVQRWKFIVRPIPENLNNIPIAWRYQVDAPSELRARDREELRLLPYSHATRCEEWSTLRQTLPSRGYMNKRASPRWGTGPPHKSLDYKKEAPSRFPHINSPMTRYVDDMHVNHSMFKLH</sequence>
<dbReference type="AlphaFoldDB" id="A0A6S7JU71"/>
<keyword evidence="2" id="KW-1185">Reference proteome</keyword>
<dbReference type="EMBL" id="CACRXK020010733">
    <property type="protein sequence ID" value="CAB4020002.1"/>
    <property type="molecule type" value="Genomic_DNA"/>
</dbReference>
<name>A0A6S7JU71_PARCT</name>
<proteinExistence type="predicted"/>
<organism evidence="1 2">
    <name type="scientific">Paramuricea clavata</name>
    <name type="common">Red gorgonian</name>
    <name type="synonym">Violescent sea-whip</name>
    <dbReference type="NCBI Taxonomy" id="317549"/>
    <lineage>
        <taxon>Eukaryota</taxon>
        <taxon>Metazoa</taxon>
        <taxon>Cnidaria</taxon>
        <taxon>Anthozoa</taxon>
        <taxon>Octocorallia</taxon>
        <taxon>Malacalcyonacea</taxon>
        <taxon>Plexauridae</taxon>
        <taxon>Paramuricea</taxon>
    </lineage>
</organism>
<accession>A0A6S7JU71</accession>
<protein>
    <submittedName>
        <fullName evidence="1">Uncharacterized protein</fullName>
    </submittedName>
</protein>
<comment type="caution">
    <text evidence="1">The sequence shown here is derived from an EMBL/GenBank/DDBJ whole genome shotgun (WGS) entry which is preliminary data.</text>
</comment>
<reference evidence="1" key="1">
    <citation type="submission" date="2020-04" db="EMBL/GenBank/DDBJ databases">
        <authorList>
            <person name="Alioto T."/>
            <person name="Alioto T."/>
            <person name="Gomez Garrido J."/>
        </authorList>
    </citation>
    <scope>NUCLEOTIDE SEQUENCE</scope>
    <source>
        <strain evidence="1">A484AB</strain>
    </source>
</reference>